<evidence type="ECO:0000259" key="3">
    <source>
        <dbReference type="PROSITE" id="PS50887"/>
    </source>
</evidence>
<dbReference type="GO" id="GO:0005886">
    <property type="term" value="C:plasma membrane"/>
    <property type="evidence" value="ECO:0007669"/>
    <property type="project" value="TreeGrafter"/>
</dbReference>
<accession>A0A840BTG8</accession>
<dbReference type="Gene3D" id="3.30.70.270">
    <property type="match status" value="1"/>
</dbReference>
<evidence type="ECO:0000256" key="1">
    <source>
        <dbReference type="ARBA" id="ARBA00012528"/>
    </source>
</evidence>
<reference evidence="4 5" key="1">
    <citation type="submission" date="2020-08" db="EMBL/GenBank/DDBJ databases">
        <title>Genomic Encyclopedia of Type Strains, Phase IV (KMG-IV): sequencing the most valuable type-strain genomes for metagenomic binning, comparative biology and taxonomic classification.</title>
        <authorList>
            <person name="Goeker M."/>
        </authorList>
    </citation>
    <scope>NUCLEOTIDE SEQUENCE [LARGE SCALE GENOMIC DNA]</scope>
    <source>
        <strain evidence="4 5">DSM 106739</strain>
    </source>
</reference>
<proteinExistence type="predicted"/>
<dbReference type="EMBL" id="JACIET010000002">
    <property type="protein sequence ID" value="MBB4014106.1"/>
    <property type="molecule type" value="Genomic_DNA"/>
</dbReference>
<dbReference type="GO" id="GO:0052621">
    <property type="term" value="F:diguanylate cyclase activity"/>
    <property type="evidence" value="ECO:0007669"/>
    <property type="project" value="UniProtKB-EC"/>
</dbReference>
<dbReference type="EC" id="2.7.7.65" evidence="1"/>
<evidence type="ECO:0000256" key="2">
    <source>
        <dbReference type="ARBA" id="ARBA00034247"/>
    </source>
</evidence>
<dbReference type="InterPro" id="IPR043128">
    <property type="entry name" value="Rev_trsase/Diguanyl_cyclase"/>
</dbReference>
<dbReference type="PANTHER" id="PTHR45138:SF9">
    <property type="entry name" value="DIGUANYLATE CYCLASE DGCM-RELATED"/>
    <property type="match status" value="1"/>
</dbReference>
<comment type="caution">
    <text evidence="4">The sequence shown here is derived from an EMBL/GenBank/DDBJ whole genome shotgun (WGS) entry which is preliminary data.</text>
</comment>
<dbReference type="GO" id="GO:1902201">
    <property type="term" value="P:negative regulation of bacterial-type flagellum-dependent cell motility"/>
    <property type="evidence" value="ECO:0007669"/>
    <property type="project" value="TreeGrafter"/>
</dbReference>
<dbReference type="SMART" id="SM00267">
    <property type="entry name" value="GGDEF"/>
    <property type="match status" value="1"/>
</dbReference>
<sequence>MLDRFTTDASANVPCSLILFDLDHLHYANQRFGHETIDVALNAVASLITARLPTASYAARFGGEEFLILLPGLSLAPAYAAAEAVRQAVQDFSFTPMDLRLTISAGVACSPTKPTWTAMDLLMLADMRLCVSKKRLVRSRNTVWAGRLPCEWAAQHDEFNDWPAFDIAPDY</sequence>
<gene>
    <name evidence="4" type="ORF">GGR36_003452</name>
</gene>
<comment type="catalytic activity">
    <reaction evidence="2">
        <text>2 GTP = 3',3'-c-di-GMP + 2 diphosphate</text>
        <dbReference type="Rhea" id="RHEA:24898"/>
        <dbReference type="ChEBI" id="CHEBI:33019"/>
        <dbReference type="ChEBI" id="CHEBI:37565"/>
        <dbReference type="ChEBI" id="CHEBI:58805"/>
        <dbReference type="EC" id="2.7.7.65"/>
    </reaction>
</comment>
<feature type="domain" description="GGDEF" evidence="3">
    <location>
        <begin position="13"/>
        <end position="148"/>
    </location>
</feature>
<evidence type="ECO:0000313" key="5">
    <source>
        <dbReference type="Proteomes" id="UP000561045"/>
    </source>
</evidence>
<evidence type="ECO:0000313" key="4">
    <source>
        <dbReference type="EMBL" id="MBB4014106.1"/>
    </source>
</evidence>
<dbReference type="CDD" id="cd01949">
    <property type="entry name" value="GGDEF"/>
    <property type="match status" value="1"/>
</dbReference>
<keyword evidence="5" id="KW-1185">Reference proteome</keyword>
<protein>
    <recommendedName>
        <fullName evidence="1">diguanylate cyclase</fullName>
        <ecNumber evidence="1">2.7.7.65</ecNumber>
    </recommendedName>
</protein>
<dbReference type="Proteomes" id="UP000561045">
    <property type="component" value="Unassembled WGS sequence"/>
</dbReference>
<dbReference type="InterPro" id="IPR050469">
    <property type="entry name" value="Diguanylate_Cyclase"/>
</dbReference>
<dbReference type="SUPFAM" id="SSF55073">
    <property type="entry name" value="Nucleotide cyclase"/>
    <property type="match status" value="1"/>
</dbReference>
<dbReference type="Pfam" id="PF00990">
    <property type="entry name" value="GGDEF"/>
    <property type="match status" value="1"/>
</dbReference>
<dbReference type="AlphaFoldDB" id="A0A840BTG8"/>
<dbReference type="PROSITE" id="PS50887">
    <property type="entry name" value="GGDEF"/>
    <property type="match status" value="1"/>
</dbReference>
<dbReference type="PANTHER" id="PTHR45138">
    <property type="entry name" value="REGULATORY COMPONENTS OF SENSORY TRANSDUCTION SYSTEM"/>
    <property type="match status" value="1"/>
</dbReference>
<dbReference type="InterPro" id="IPR029787">
    <property type="entry name" value="Nucleotide_cyclase"/>
</dbReference>
<dbReference type="NCBIfam" id="TIGR00254">
    <property type="entry name" value="GGDEF"/>
    <property type="match status" value="1"/>
</dbReference>
<dbReference type="InterPro" id="IPR000160">
    <property type="entry name" value="GGDEF_dom"/>
</dbReference>
<name>A0A840BTG8_9RHOO</name>
<dbReference type="GO" id="GO:0043709">
    <property type="term" value="P:cell adhesion involved in single-species biofilm formation"/>
    <property type="evidence" value="ECO:0007669"/>
    <property type="project" value="TreeGrafter"/>
</dbReference>
<organism evidence="4 5">
    <name type="scientific">Niveibacterium umoris</name>
    <dbReference type="NCBI Taxonomy" id="1193620"/>
    <lineage>
        <taxon>Bacteria</taxon>
        <taxon>Pseudomonadati</taxon>
        <taxon>Pseudomonadota</taxon>
        <taxon>Betaproteobacteria</taxon>
        <taxon>Rhodocyclales</taxon>
        <taxon>Rhodocyclaceae</taxon>
        <taxon>Niveibacterium</taxon>
    </lineage>
</organism>